<evidence type="ECO:0000256" key="1">
    <source>
        <dbReference type="ARBA" id="ARBA00010552"/>
    </source>
</evidence>
<accession>A0ABP8NPP7</accession>
<dbReference type="NCBIfam" id="TIGR00004">
    <property type="entry name" value="Rid family detoxifying hydrolase"/>
    <property type="match status" value="1"/>
</dbReference>
<dbReference type="PANTHER" id="PTHR11803">
    <property type="entry name" value="2-IMINOBUTANOATE/2-IMINOPROPANOATE DEAMINASE RIDA"/>
    <property type="match status" value="1"/>
</dbReference>
<dbReference type="Pfam" id="PF01042">
    <property type="entry name" value="Ribonuc_L-PSP"/>
    <property type="match status" value="1"/>
</dbReference>
<dbReference type="Proteomes" id="UP001501175">
    <property type="component" value="Unassembled WGS sequence"/>
</dbReference>
<evidence type="ECO:0000313" key="3">
    <source>
        <dbReference type="Proteomes" id="UP001501175"/>
    </source>
</evidence>
<dbReference type="Gene3D" id="3.30.1330.40">
    <property type="entry name" value="RutC-like"/>
    <property type="match status" value="1"/>
</dbReference>
<dbReference type="PROSITE" id="PS01094">
    <property type="entry name" value="UPF0076"/>
    <property type="match status" value="1"/>
</dbReference>
<dbReference type="InterPro" id="IPR019897">
    <property type="entry name" value="RidA_CS"/>
</dbReference>
<dbReference type="InterPro" id="IPR006175">
    <property type="entry name" value="YjgF/YER057c/UK114"/>
</dbReference>
<organism evidence="2 3">
    <name type="scientific">Nibrella saemangeumensis</name>
    <dbReference type="NCBI Taxonomy" id="1084526"/>
    <lineage>
        <taxon>Bacteria</taxon>
        <taxon>Pseudomonadati</taxon>
        <taxon>Bacteroidota</taxon>
        <taxon>Cytophagia</taxon>
        <taxon>Cytophagales</taxon>
        <taxon>Spirosomataceae</taxon>
        <taxon>Nibrella</taxon>
    </lineage>
</organism>
<evidence type="ECO:0000313" key="2">
    <source>
        <dbReference type="EMBL" id="GAA4468799.1"/>
    </source>
</evidence>
<gene>
    <name evidence="2" type="ORF">GCM10023189_54740</name>
</gene>
<dbReference type="InterPro" id="IPR035959">
    <property type="entry name" value="RutC-like_sf"/>
</dbReference>
<protein>
    <submittedName>
        <fullName evidence="2">RidA family protein</fullName>
    </submittedName>
</protein>
<dbReference type="EMBL" id="BAABHD010000083">
    <property type="protein sequence ID" value="GAA4468799.1"/>
    <property type="molecule type" value="Genomic_DNA"/>
</dbReference>
<dbReference type="InterPro" id="IPR006056">
    <property type="entry name" value="RidA"/>
</dbReference>
<keyword evidence="3" id="KW-1185">Reference proteome</keyword>
<dbReference type="SUPFAM" id="SSF55298">
    <property type="entry name" value="YjgF-like"/>
    <property type="match status" value="1"/>
</dbReference>
<comment type="caution">
    <text evidence="2">The sequence shown here is derived from an EMBL/GenBank/DDBJ whole genome shotgun (WGS) entry which is preliminary data.</text>
</comment>
<reference evidence="3" key="1">
    <citation type="journal article" date="2019" name="Int. J. Syst. Evol. Microbiol.">
        <title>The Global Catalogue of Microorganisms (GCM) 10K type strain sequencing project: providing services to taxonomists for standard genome sequencing and annotation.</title>
        <authorList>
            <consortium name="The Broad Institute Genomics Platform"/>
            <consortium name="The Broad Institute Genome Sequencing Center for Infectious Disease"/>
            <person name="Wu L."/>
            <person name="Ma J."/>
        </authorList>
    </citation>
    <scope>NUCLEOTIDE SEQUENCE [LARGE SCALE GENOMIC DNA]</scope>
    <source>
        <strain evidence="3">JCM 17927</strain>
    </source>
</reference>
<dbReference type="PANTHER" id="PTHR11803:SF58">
    <property type="entry name" value="PROTEIN HMF1-RELATED"/>
    <property type="match status" value="1"/>
</dbReference>
<proteinExistence type="inferred from homology"/>
<dbReference type="CDD" id="cd00448">
    <property type="entry name" value="YjgF_YER057c_UK114_family"/>
    <property type="match status" value="1"/>
</dbReference>
<comment type="similarity">
    <text evidence="1">Belongs to the RutC family.</text>
</comment>
<name>A0ABP8NPP7_9BACT</name>
<sequence>MCSFSVDLMINQIETPNAPLPAGHYAQATVWNDLIFVSGQLPINPVTKEKMTGPIEEQTRQVLENVKAIVEAAGSDLSHVLKTTVYIADISLWDQVNATYAGFFGDHRPARAVVPTKELHFGFLIEIEAVAVRIGAEK</sequence>